<dbReference type="PANTHER" id="PTHR46825">
    <property type="entry name" value="D-ALANYL-D-ALANINE-CARBOXYPEPTIDASE/ENDOPEPTIDASE AMPH"/>
    <property type="match status" value="1"/>
</dbReference>
<dbReference type="Pfam" id="PF00144">
    <property type="entry name" value="Beta-lactamase"/>
    <property type="match status" value="1"/>
</dbReference>
<proteinExistence type="predicted"/>
<dbReference type="RefSeq" id="WP_160966257.1">
    <property type="nucleotide sequence ID" value="NZ_CP126170.1"/>
</dbReference>
<evidence type="ECO:0000259" key="3">
    <source>
        <dbReference type="Pfam" id="PF00144"/>
    </source>
</evidence>
<dbReference type="PANTHER" id="PTHR46825:SF11">
    <property type="entry name" value="PENICILLIN-BINDING PROTEIN 4"/>
    <property type="match status" value="1"/>
</dbReference>
<reference evidence="4 5" key="1">
    <citation type="submission" date="2023-05" db="EMBL/GenBank/DDBJ databases">
        <title>Xanthomonas rydalmerenesis sp. nov., a novel Xanthomonas species isolated from Fragaria x ananassa.</title>
        <authorList>
            <person name="McKnight D.J.E."/>
            <person name="Wong-Bajracharya J."/>
            <person name="Okoh E.B."/>
            <person name="Snijders F."/>
            <person name="Lidbetter F."/>
            <person name="Webster J."/>
            <person name="Djordjevic S.P."/>
            <person name="Bogema D.R."/>
            <person name="Chapman T.A."/>
        </authorList>
    </citation>
    <scope>NUCLEOTIDE SEQUENCE [LARGE SCALE GENOMIC DNA]</scope>
    <source>
        <strain evidence="4 5">DAR34883</strain>
    </source>
</reference>
<keyword evidence="5" id="KW-1185">Reference proteome</keyword>
<gene>
    <name evidence="4" type="ORF">QN243_15875</name>
</gene>
<evidence type="ECO:0000256" key="2">
    <source>
        <dbReference type="ARBA" id="ARBA00023136"/>
    </source>
</evidence>
<dbReference type="EMBL" id="CP126172">
    <property type="protein sequence ID" value="WOS39883.1"/>
    <property type="molecule type" value="Genomic_DNA"/>
</dbReference>
<keyword evidence="2" id="KW-0472">Membrane</keyword>
<dbReference type="InterPro" id="IPR012338">
    <property type="entry name" value="Beta-lactam/transpept-like"/>
</dbReference>
<evidence type="ECO:0000256" key="1">
    <source>
        <dbReference type="ARBA" id="ARBA00004370"/>
    </source>
</evidence>
<dbReference type="GO" id="GO:0016787">
    <property type="term" value="F:hydrolase activity"/>
    <property type="evidence" value="ECO:0007669"/>
    <property type="project" value="UniProtKB-KW"/>
</dbReference>
<comment type="subcellular location">
    <subcellularLocation>
        <location evidence="1">Membrane</location>
    </subcellularLocation>
</comment>
<name>A0ABZ0JKE1_9XANT</name>
<sequence length="370" mass="41292">MRNLFSSVTYRLLVGVLVFLCAAMPLRAQSQATPLEDFIATYAAQHGFSGTVLVQQDGKRRYQRSFGLSSVQYGVANGDQTRYWIASITKLFTATLVLQLHEEGKLDLQANVASYLPDYAIAGADRITLHQLLNHTSGLRNFDQVKSLEQALTRGLPTYQSPYTSDQLIRKFCSGPLLHAPGTTFDYNNGDYLILGKVIERVTGKTYEQVLKERILKPLGLHHTGMLRHESIVEGLASTYSYREDLKSLSNDFPVYPENWYSAGAMYSTAEDVLRFSDALFGSGLLRKESIARLTTPGLDDYGYGLWVYETRIGAAKHRVAKRPGRIMGAQAQLYRFLDRDLTIVILANTANTDLDEFVLRIGEAAVGPK</sequence>
<evidence type="ECO:0000313" key="4">
    <source>
        <dbReference type="EMBL" id="WOS39883.1"/>
    </source>
</evidence>
<dbReference type="Proteomes" id="UP001302020">
    <property type="component" value="Chromosome"/>
</dbReference>
<organism evidence="4 5">
    <name type="scientific">Xanthomonas rydalmerensis</name>
    <dbReference type="NCBI Taxonomy" id="3046274"/>
    <lineage>
        <taxon>Bacteria</taxon>
        <taxon>Pseudomonadati</taxon>
        <taxon>Pseudomonadota</taxon>
        <taxon>Gammaproteobacteria</taxon>
        <taxon>Lysobacterales</taxon>
        <taxon>Lysobacteraceae</taxon>
        <taxon>Xanthomonas</taxon>
    </lineage>
</organism>
<accession>A0ABZ0JKE1</accession>
<dbReference type="EC" id="3.1.1.103" evidence="4"/>
<dbReference type="SUPFAM" id="SSF56601">
    <property type="entry name" value="beta-lactamase/transpeptidase-like"/>
    <property type="match status" value="1"/>
</dbReference>
<dbReference type="InterPro" id="IPR001466">
    <property type="entry name" value="Beta-lactam-related"/>
</dbReference>
<dbReference type="InterPro" id="IPR050491">
    <property type="entry name" value="AmpC-like"/>
</dbReference>
<evidence type="ECO:0000313" key="5">
    <source>
        <dbReference type="Proteomes" id="UP001302020"/>
    </source>
</evidence>
<feature type="domain" description="Beta-lactamase-related" evidence="3">
    <location>
        <begin position="36"/>
        <end position="356"/>
    </location>
</feature>
<protein>
    <submittedName>
        <fullName evidence="4">Serine hydrolase domain-containing protein</fullName>
        <ecNumber evidence="4">3.1.1.103</ecNumber>
    </submittedName>
</protein>
<keyword evidence="4" id="KW-0378">Hydrolase</keyword>
<dbReference type="Gene3D" id="3.40.710.10">
    <property type="entry name" value="DD-peptidase/beta-lactamase superfamily"/>
    <property type="match status" value="1"/>
</dbReference>